<comment type="catalytic activity">
    <reaction evidence="1">
        <text>Hydrolysis of alkylated DNA, releasing 3-methyladenine, 3-methylguanine, 7-methylguanine and 7-methyladenine.</text>
        <dbReference type="EC" id="3.2.2.21"/>
    </reaction>
</comment>
<keyword evidence="5" id="KW-0234">DNA repair</keyword>
<keyword evidence="8" id="KW-1185">Reference proteome</keyword>
<dbReference type="CDD" id="cd00056">
    <property type="entry name" value="ENDO3c"/>
    <property type="match status" value="1"/>
</dbReference>
<accession>A0A4V3D4L9</accession>
<dbReference type="GO" id="GO:0006307">
    <property type="term" value="P:DNA alkylation repair"/>
    <property type="evidence" value="ECO:0007669"/>
    <property type="project" value="TreeGrafter"/>
</dbReference>
<dbReference type="Gene3D" id="1.10.340.30">
    <property type="entry name" value="Hypothetical protein, domain 2"/>
    <property type="match status" value="1"/>
</dbReference>
<dbReference type="Pfam" id="PF00730">
    <property type="entry name" value="HhH-GPD"/>
    <property type="match status" value="1"/>
</dbReference>
<evidence type="ECO:0000256" key="4">
    <source>
        <dbReference type="ARBA" id="ARBA00022763"/>
    </source>
</evidence>
<reference evidence="7 8" key="1">
    <citation type="submission" date="2019-03" db="EMBL/GenBank/DDBJ databases">
        <title>Genomic Encyclopedia of Type Strains, Phase IV (KMG-IV): sequencing the most valuable type-strain genomes for metagenomic binning, comparative biology and taxonomic classification.</title>
        <authorList>
            <person name="Goeker M."/>
        </authorList>
    </citation>
    <scope>NUCLEOTIDE SEQUENCE [LARGE SCALE GENOMIC DNA]</scope>
    <source>
        <strain evidence="7 8">DSM 28697</strain>
    </source>
</reference>
<dbReference type="EMBL" id="SNYJ01000018">
    <property type="protein sequence ID" value="TDQ36387.1"/>
    <property type="molecule type" value="Genomic_DNA"/>
</dbReference>
<evidence type="ECO:0000313" key="7">
    <source>
        <dbReference type="EMBL" id="TDQ36387.1"/>
    </source>
</evidence>
<dbReference type="InterPro" id="IPR011257">
    <property type="entry name" value="DNA_glycosylase"/>
</dbReference>
<dbReference type="FunFam" id="1.10.340.30:FF:000004">
    <property type="entry name" value="DNA-3-methyladenine glycosylase II"/>
    <property type="match status" value="1"/>
</dbReference>
<proteinExistence type="inferred from homology"/>
<comment type="caution">
    <text evidence="7">The sequence shown here is derived from an EMBL/GenBank/DDBJ whole genome shotgun (WGS) entry which is preliminary data.</text>
</comment>
<organism evidence="7 8">
    <name type="scientific">Aureibacillus halotolerans</name>
    <dbReference type="NCBI Taxonomy" id="1508390"/>
    <lineage>
        <taxon>Bacteria</taxon>
        <taxon>Bacillati</taxon>
        <taxon>Bacillota</taxon>
        <taxon>Bacilli</taxon>
        <taxon>Bacillales</taxon>
        <taxon>Bacillaceae</taxon>
        <taxon>Aureibacillus</taxon>
    </lineage>
</organism>
<evidence type="ECO:0000256" key="5">
    <source>
        <dbReference type="ARBA" id="ARBA00023204"/>
    </source>
</evidence>
<dbReference type="EC" id="3.2.2.21" evidence="3"/>
<dbReference type="RefSeq" id="WP_166639368.1">
    <property type="nucleotide sequence ID" value="NZ_SNYJ01000018.1"/>
</dbReference>
<dbReference type="GO" id="GO:0006285">
    <property type="term" value="P:base-excision repair, AP site formation"/>
    <property type="evidence" value="ECO:0007669"/>
    <property type="project" value="TreeGrafter"/>
</dbReference>
<protein>
    <recommendedName>
        <fullName evidence="3">DNA-3-methyladenine glycosylase II</fullName>
        <ecNumber evidence="3">3.2.2.21</ecNumber>
    </recommendedName>
</protein>
<evidence type="ECO:0000259" key="6">
    <source>
        <dbReference type="SMART" id="SM00478"/>
    </source>
</evidence>
<dbReference type="GO" id="GO:0008725">
    <property type="term" value="F:DNA-3-methyladenine glycosylase activity"/>
    <property type="evidence" value="ECO:0007669"/>
    <property type="project" value="TreeGrafter"/>
</dbReference>
<comment type="similarity">
    <text evidence="2">Belongs to the alkylbase DNA glycosidase AlkA family.</text>
</comment>
<evidence type="ECO:0000256" key="2">
    <source>
        <dbReference type="ARBA" id="ARBA00010817"/>
    </source>
</evidence>
<evidence type="ECO:0000256" key="1">
    <source>
        <dbReference type="ARBA" id="ARBA00000086"/>
    </source>
</evidence>
<dbReference type="SMART" id="SM00478">
    <property type="entry name" value="ENDO3c"/>
    <property type="match status" value="1"/>
</dbReference>
<dbReference type="Proteomes" id="UP000295632">
    <property type="component" value="Unassembled WGS sequence"/>
</dbReference>
<dbReference type="GO" id="GO:0032993">
    <property type="term" value="C:protein-DNA complex"/>
    <property type="evidence" value="ECO:0007669"/>
    <property type="project" value="TreeGrafter"/>
</dbReference>
<dbReference type="GO" id="GO:0032131">
    <property type="term" value="F:alkylated DNA binding"/>
    <property type="evidence" value="ECO:0007669"/>
    <property type="project" value="TreeGrafter"/>
</dbReference>
<dbReference type="InterPro" id="IPR003265">
    <property type="entry name" value="HhH-GPD_domain"/>
</dbReference>
<dbReference type="PANTHER" id="PTHR43003:SF5">
    <property type="entry name" value="DNA-3-METHYLADENINE GLYCOSYLASE"/>
    <property type="match status" value="1"/>
</dbReference>
<dbReference type="PANTHER" id="PTHR43003">
    <property type="entry name" value="DNA-3-METHYLADENINE GLYCOSYLASE"/>
    <property type="match status" value="1"/>
</dbReference>
<dbReference type="SUPFAM" id="SSF48150">
    <property type="entry name" value="DNA-glycosylase"/>
    <property type="match status" value="1"/>
</dbReference>
<feature type="domain" description="HhH-GPD" evidence="6">
    <location>
        <begin position="129"/>
        <end position="288"/>
    </location>
</feature>
<evidence type="ECO:0000256" key="3">
    <source>
        <dbReference type="ARBA" id="ARBA00012000"/>
    </source>
</evidence>
<dbReference type="GO" id="GO:0043916">
    <property type="term" value="F:DNA-7-methylguanine glycosylase activity"/>
    <property type="evidence" value="ECO:0007669"/>
    <property type="project" value="TreeGrafter"/>
</dbReference>
<keyword evidence="4" id="KW-0227">DNA damage</keyword>
<dbReference type="AlphaFoldDB" id="A0A4V3D4L9"/>
<evidence type="ECO:0000313" key="8">
    <source>
        <dbReference type="Proteomes" id="UP000295632"/>
    </source>
</evidence>
<dbReference type="GO" id="GO:0005737">
    <property type="term" value="C:cytoplasm"/>
    <property type="evidence" value="ECO:0007669"/>
    <property type="project" value="TreeGrafter"/>
</dbReference>
<dbReference type="InterPro" id="IPR051912">
    <property type="entry name" value="Alkylbase_DNA_Glycosylase/TA"/>
</dbReference>
<dbReference type="Gene3D" id="1.10.1670.40">
    <property type="match status" value="1"/>
</dbReference>
<name>A0A4V3D4L9_9BACI</name>
<sequence>MKRAVHIEKPYRFDQAILSLKKEPLLDADLQQRRVRLPFLYGEDKHIITIEQTSEADDTVSFSIDGPEEKNANDAAVRFASEVLDFNTSFATMHTHFTNSDLAELFQTYQGTPLVRDVNAYYCLMKTLIHQQLNVAFARTLTERFIRLCGEQKDGVWFMPDIERVASFSYESLREQQFSMRKAEYVIDLSREIVNGTLNLEKVATLPDEEVVQELTAYRGVGVWTARSFLLFGLGRADLFPSADVGLQKALHPLLGADVRPTTQELEQRSPAWAPYRSYASVYLWKSIENS</sequence>
<gene>
    <name evidence="7" type="ORF">EV213_11817</name>
</gene>